<reference evidence="3 4" key="1">
    <citation type="submission" date="2021-01" db="EMBL/GenBank/DDBJ databases">
        <title>Genome public.</title>
        <authorList>
            <person name="Liu C."/>
            <person name="Sun Q."/>
        </authorList>
    </citation>
    <scope>NUCLEOTIDE SEQUENCE [LARGE SCALE GENOMIC DNA]</scope>
    <source>
        <strain evidence="3 4">YIM B02564</strain>
    </source>
</reference>
<dbReference type="Proteomes" id="UP000623967">
    <property type="component" value="Unassembled WGS sequence"/>
</dbReference>
<evidence type="ECO:0000313" key="4">
    <source>
        <dbReference type="Proteomes" id="UP000623967"/>
    </source>
</evidence>
<evidence type="ECO:0000256" key="1">
    <source>
        <dbReference type="PROSITE-ProRule" id="PRU00169"/>
    </source>
</evidence>
<dbReference type="SUPFAM" id="SSF52172">
    <property type="entry name" value="CheY-like"/>
    <property type="match status" value="1"/>
</dbReference>
<accession>A0ABS1TKV6</accession>
<dbReference type="InterPro" id="IPR011006">
    <property type="entry name" value="CheY-like_superfamily"/>
</dbReference>
<proteinExistence type="predicted"/>
<evidence type="ECO:0000259" key="2">
    <source>
        <dbReference type="PROSITE" id="PS50110"/>
    </source>
</evidence>
<comment type="caution">
    <text evidence="3">The sequence shown here is derived from an EMBL/GenBank/DDBJ whole genome shotgun (WGS) entry which is preliminary data.</text>
</comment>
<keyword evidence="1" id="KW-0597">Phosphoprotein</keyword>
<dbReference type="PANTHER" id="PTHR43228:SF8">
    <property type="entry name" value="TRANSCRIPTIONAL REGULATORY PROTEIN GLNL"/>
    <property type="match status" value="1"/>
</dbReference>
<dbReference type="RefSeq" id="WP_202651762.1">
    <property type="nucleotide sequence ID" value="NZ_JAESWB010000014.1"/>
</dbReference>
<dbReference type="PANTHER" id="PTHR43228">
    <property type="entry name" value="TWO-COMPONENT RESPONSE REGULATOR"/>
    <property type="match status" value="1"/>
</dbReference>
<organism evidence="3 4">
    <name type="scientific">Neobacillus paridis</name>
    <dbReference type="NCBI Taxonomy" id="2803862"/>
    <lineage>
        <taxon>Bacteria</taxon>
        <taxon>Bacillati</taxon>
        <taxon>Bacillota</taxon>
        <taxon>Bacilli</taxon>
        <taxon>Bacillales</taxon>
        <taxon>Bacillaceae</taxon>
        <taxon>Neobacillus</taxon>
    </lineage>
</organism>
<dbReference type="InterPro" id="IPR052048">
    <property type="entry name" value="ST_Response_Regulator"/>
</dbReference>
<dbReference type="Pfam" id="PF00072">
    <property type="entry name" value="Response_reg"/>
    <property type="match status" value="1"/>
</dbReference>
<dbReference type="InterPro" id="IPR013972">
    <property type="entry name" value="YcbB"/>
</dbReference>
<gene>
    <name evidence="3" type="ORF">JK635_01525</name>
</gene>
<sequence>MKFFIVDDSLTVRAMLRNIIEEEGLGIVAGEAEDGSEVYADELAQQEIDILLIDLLMPNRDGIETVREIAPRFRGKIIMISQVETKDMVGEAYELGVEHYITKPINRLEVVNIIKRVSEHLLLEKSLHDIQQSLSFLNTHAQKPDPRKKLRINHYPIIMAGKNILLELGVIGESGMKDLLDVLMILSKLEEHGIRETPPLKEIYKRVIEKRLGPDISAEEVQKEIKAGEQRIRRAVHQAFNHIASMGLTDSSNPIFENYANSFFDYTQVRMKMLELEGKVEPDPAHSRINIKKFIQALYMEAKRMV</sequence>
<dbReference type="InterPro" id="IPR001789">
    <property type="entry name" value="Sig_transdc_resp-reg_receiver"/>
</dbReference>
<name>A0ABS1TKV6_9BACI</name>
<feature type="modified residue" description="4-aspartylphosphate" evidence="1">
    <location>
        <position position="54"/>
    </location>
</feature>
<dbReference type="PROSITE" id="PS50110">
    <property type="entry name" value="RESPONSE_REGULATORY"/>
    <property type="match status" value="1"/>
</dbReference>
<protein>
    <submittedName>
        <fullName evidence="3">Response regulator</fullName>
    </submittedName>
</protein>
<dbReference type="EMBL" id="JAESWB010000014">
    <property type="protein sequence ID" value="MBL4950921.1"/>
    <property type="molecule type" value="Genomic_DNA"/>
</dbReference>
<dbReference type="Pfam" id="PF08664">
    <property type="entry name" value="YcbB"/>
    <property type="match status" value="1"/>
</dbReference>
<dbReference type="SMART" id="SM00448">
    <property type="entry name" value="REC"/>
    <property type="match status" value="1"/>
</dbReference>
<feature type="domain" description="Response regulatory" evidence="2">
    <location>
        <begin position="2"/>
        <end position="118"/>
    </location>
</feature>
<dbReference type="Gene3D" id="3.40.50.2300">
    <property type="match status" value="1"/>
</dbReference>
<keyword evidence="4" id="KW-1185">Reference proteome</keyword>
<evidence type="ECO:0000313" key="3">
    <source>
        <dbReference type="EMBL" id="MBL4950921.1"/>
    </source>
</evidence>